<evidence type="ECO:0000256" key="1">
    <source>
        <dbReference type="SAM" id="MobiDB-lite"/>
    </source>
</evidence>
<gene>
    <name evidence="2" type="ORF">L9F63_022219</name>
</gene>
<evidence type="ECO:0000313" key="3">
    <source>
        <dbReference type="Proteomes" id="UP001233999"/>
    </source>
</evidence>
<evidence type="ECO:0000313" key="2">
    <source>
        <dbReference type="EMBL" id="KAJ9583439.1"/>
    </source>
</evidence>
<reference evidence="2" key="1">
    <citation type="journal article" date="2023" name="IScience">
        <title>Live-bearing cockroach genome reveals convergent evolutionary mechanisms linked to viviparity in insects and beyond.</title>
        <authorList>
            <person name="Fouks B."/>
            <person name="Harrison M.C."/>
            <person name="Mikhailova A.A."/>
            <person name="Marchal E."/>
            <person name="English S."/>
            <person name="Carruthers M."/>
            <person name="Jennings E.C."/>
            <person name="Chiamaka E.L."/>
            <person name="Frigard R.A."/>
            <person name="Pippel M."/>
            <person name="Attardo G.M."/>
            <person name="Benoit J.B."/>
            <person name="Bornberg-Bauer E."/>
            <person name="Tobe S.S."/>
        </authorList>
    </citation>
    <scope>NUCLEOTIDE SEQUENCE</scope>
    <source>
        <strain evidence="2">Stay&amp;Tobe</strain>
    </source>
</reference>
<feature type="region of interest" description="Disordered" evidence="1">
    <location>
        <begin position="86"/>
        <end position="169"/>
    </location>
</feature>
<dbReference type="EMBL" id="JASPKZ010007598">
    <property type="protein sequence ID" value="KAJ9583439.1"/>
    <property type="molecule type" value="Genomic_DNA"/>
</dbReference>
<feature type="non-terminal residue" evidence="2">
    <location>
        <position position="169"/>
    </location>
</feature>
<sequence>MDDFKRRPNELSLSRVKTIMKSSPDVEKSTEMFLRCMAEDAHEVSGYEKSLEYEHVADLVHEKEELCFLREIVPLKLTLTEIEEYQRENGLKIERPGTYSTDSEEISYSSDDDDDSDIEVGIPGPTSVTSTKSKATPSKDSSKTPLQKRTPATSASAQKRSFISSFDNE</sequence>
<evidence type="ECO:0008006" key="4">
    <source>
        <dbReference type="Google" id="ProtNLM"/>
    </source>
</evidence>
<dbReference type="GO" id="GO:0046982">
    <property type="term" value="F:protein heterodimerization activity"/>
    <property type="evidence" value="ECO:0007669"/>
    <property type="project" value="InterPro"/>
</dbReference>
<dbReference type="InterPro" id="IPR009072">
    <property type="entry name" value="Histone-fold"/>
</dbReference>
<feature type="compositionally biased region" description="Polar residues" evidence="1">
    <location>
        <begin position="126"/>
        <end position="169"/>
    </location>
</feature>
<reference evidence="2" key="2">
    <citation type="submission" date="2023-05" db="EMBL/GenBank/DDBJ databases">
        <authorList>
            <person name="Fouks B."/>
        </authorList>
    </citation>
    <scope>NUCLEOTIDE SEQUENCE</scope>
    <source>
        <strain evidence="2">Stay&amp;Tobe</strain>
        <tissue evidence="2">Testes</tissue>
    </source>
</reference>
<name>A0AAD8EB66_DIPPU</name>
<dbReference type="Proteomes" id="UP001233999">
    <property type="component" value="Unassembled WGS sequence"/>
</dbReference>
<comment type="caution">
    <text evidence="2">The sequence shown here is derived from an EMBL/GenBank/DDBJ whole genome shotgun (WGS) entry which is preliminary data.</text>
</comment>
<dbReference type="SUPFAM" id="SSF47113">
    <property type="entry name" value="Histone-fold"/>
    <property type="match status" value="1"/>
</dbReference>
<dbReference type="AlphaFoldDB" id="A0AAD8EB66"/>
<protein>
    <recommendedName>
        <fullName evidence="4">Chromatin accessibility complex protein 1</fullName>
    </recommendedName>
</protein>
<keyword evidence="3" id="KW-1185">Reference proteome</keyword>
<dbReference type="Gene3D" id="1.10.20.10">
    <property type="entry name" value="Histone, subunit A"/>
    <property type="match status" value="1"/>
</dbReference>
<accession>A0AAD8EB66</accession>
<proteinExistence type="predicted"/>
<organism evidence="2 3">
    <name type="scientific">Diploptera punctata</name>
    <name type="common">Pacific beetle cockroach</name>
    <dbReference type="NCBI Taxonomy" id="6984"/>
    <lineage>
        <taxon>Eukaryota</taxon>
        <taxon>Metazoa</taxon>
        <taxon>Ecdysozoa</taxon>
        <taxon>Arthropoda</taxon>
        <taxon>Hexapoda</taxon>
        <taxon>Insecta</taxon>
        <taxon>Pterygota</taxon>
        <taxon>Neoptera</taxon>
        <taxon>Polyneoptera</taxon>
        <taxon>Dictyoptera</taxon>
        <taxon>Blattodea</taxon>
        <taxon>Blaberoidea</taxon>
        <taxon>Blaberidae</taxon>
        <taxon>Diplopterinae</taxon>
        <taxon>Diploptera</taxon>
    </lineage>
</organism>
<feature type="compositionally biased region" description="Basic and acidic residues" evidence="1">
    <location>
        <begin position="86"/>
        <end position="95"/>
    </location>
</feature>
<feature type="compositionally biased region" description="Acidic residues" evidence="1">
    <location>
        <begin position="102"/>
        <end position="118"/>
    </location>
</feature>